<dbReference type="InterPro" id="IPR011330">
    <property type="entry name" value="Glyco_hydro/deAcase_b/a-brl"/>
</dbReference>
<dbReference type="Gene3D" id="3.20.20.370">
    <property type="entry name" value="Glycoside hydrolase/deacetylase"/>
    <property type="match status" value="1"/>
</dbReference>
<dbReference type="KEGG" id="abat:CFX1CAM_0619"/>
<dbReference type="RefSeq" id="WP_087861611.1">
    <property type="nucleotide sequence ID" value="NZ_LT859958.1"/>
</dbReference>
<dbReference type="GO" id="GO:0046872">
    <property type="term" value="F:metal ion binding"/>
    <property type="evidence" value="ECO:0007669"/>
    <property type="project" value="UniProtKB-KW"/>
</dbReference>
<dbReference type="Proteomes" id="UP000195514">
    <property type="component" value="Chromosome I"/>
</dbReference>
<sequence length="299" mass="32910">MQPNPVLKKLGFSPDDRVAIIHTDDIGMCQATVDAFADLVDFGLISSGAVMVPCPWFLEAAEFARNHPEADLGAHLTLTCEYDRYRWGPLSTREPASGLLDAQGFMHKTSEEVWAHADPQAAIAELDAQVSRAIAEGMNLTHIDTHMGTVVHPQIIPGYIQLATRYGLPPMIPRLSADEIMHVGNVDENTAQMFISLIQSLEEMGIPLLDGLTGMPLDDPSDRLEKVKSAFRALKPGLTHFIIHPAKDTPELRAITSSWPSRVGDYETFTSEAVRDFIRAEGIQVIGYRALQALMPKID</sequence>
<evidence type="ECO:0000256" key="2">
    <source>
        <dbReference type="ARBA" id="ARBA00022723"/>
    </source>
</evidence>
<gene>
    <name evidence="6" type="ORF">CFX1CAM_0619</name>
</gene>
<dbReference type="PANTHER" id="PTHR31609">
    <property type="entry name" value="YDJC DEACETYLASE FAMILY MEMBER"/>
    <property type="match status" value="1"/>
</dbReference>
<proteinExistence type="predicted"/>
<organism evidence="6 7">
    <name type="scientific">Candidatus Brevifilum fermentans</name>
    <dbReference type="NCBI Taxonomy" id="1986204"/>
    <lineage>
        <taxon>Bacteria</taxon>
        <taxon>Bacillati</taxon>
        <taxon>Chloroflexota</taxon>
        <taxon>Anaerolineae</taxon>
        <taxon>Anaerolineales</taxon>
        <taxon>Anaerolineaceae</taxon>
        <taxon>Candidatus Brevifilum</taxon>
    </lineage>
</organism>
<keyword evidence="4" id="KW-0460">Magnesium</keyword>
<dbReference type="GO" id="GO:0019213">
    <property type="term" value="F:deacetylase activity"/>
    <property type="evidence" value="ECO:0007669"/>
    <property type="project" value="TreeGrafter"/>
</dbReference>
<dbReference type="AlphaFoldDB" id="A0A1Y6K219"/>
<evidence type="ECO:0000313" key="7">
    <source>
        <dbReference type="Proteomes" id="UP000195514"/>
    </source>
</evidence>
<keyword evidence="3" id="KW-0378">Hydrolase</keyword>
<dbReference type="OrthoDB" id="9774177at2"/>
<dbReference type="InterPro" id="IPR006879">
    <property type="entry name" value="YdjC-like"/>
</dbReference>
<evidence type="ECO:0000256" key="1">
    <source>
        <dbReference type="ARBA" id="ARBA00001946"/>
    </source>
</evidence>
<accession>A0A1Y6K219</accession>
<protein>
    <recommendedName>
        <fullName evidence="8">YdjC family protein</fullName>
    </recommendedName>
</protein>
<keyword evidence="7" id="KW-1185">Reference proteome</keyword>
<reference evidence="7" key="1">
    <citation type="submission" date="2017-05" db="EMBL/GenBank/DDBJ databases">
        <authorList>
            <person name="Kirkegaard R."/>
            <person name="Mcilroy J S."/>
        </authorList>
    </citation>
    <scope>NUCLEOTIDE SEQUENCE [LARGE SCALE GENOMIC DNA]</scope>
</reference>
<comment type="cofactor">
    <cofactor evidence="1">
        <name>Mg(2+)</name>
        <dbReference type="ChEBI" id="CHEBI:18420"/>
    </cofactor>
</comment>
<keyword evidence="5" id="KW-0119">Carbohydrate metabolism</keyword>
<dbReference type="GO" id="GO:0016787">
    <property type="term" value="F:hydrolase activity"/>
    <property type="evidence" value="ECO:0007669"/>
    <property type="project" value="UniProtKB-KW"/>
</dbReference>
<evidence type="ECO:0000256" key="4">
    <source>
        <dbReference type="ARBA" id="ARBA00022842"/>
    </source>
</evidence>
<dbReference type="PANTHER" id="PTHR31609:SF1">
    <property type="entry name" value="CARBOHYDRATE DEACETYLASE"/>
    <property type="match status" value="1"/>
</dbReference>
<name>A0A1Y6K219_9CHLR</name>
<evidence type="ECO:0000313" key="6">
    <source>
        <dbReference type="EMBL" id="SMX53684.1"/>
    </source>
</evidence>
<evidence type="ECO:0008006" key="8">
    <source>
        <dbReference type="Google" id="ProtNLM"/>
    </source>
</evidence>
<dbReference type="GO" id="GO:0005975">
    <property type="term" value="P:carbohydrate metabolic process"/>
    <property type="evidence" value="ECO:0007669"/>
    <property type="project" value="InterPro"/>
</dbReference>
<evidence type="ECO:0000256" key="3">
    <source>
        <dbReference type="ARBA" id="ARBA00022801"/>
    </source>
</evidence>
<dbReference type="CDD" id="cd10802">
    <property type="entry name" value="YdjC_TTHB029_like"/>
    <property type="match status" value="1"/>
</dbReference>
<keyword evidence="2" id="KW-0479">Metal-binding</keyword>
<dbReference type="SUPFAM" id="SSF88713">
    <property type="entry name" value="Glycoside hydrolase/deacetylase"/>
    <property type="match status" value="1"/>
</dbReference>
<dbReference type="Pfam" id="PF04794">
    <property type="entry name" value="YdjC"/>
    <property type="match status" value="1"/>
</dbReference>
<evidence type="ECO:0000256" key="5">
    <source>
        <dbReference type="ARBA" id="ARBA00023277"/>
    </source>
</evidence>
<dbReference type="EMBL" id="LT859958">
    <property type="protein sequence ID" value="SMX53684.1"/>
    <property type="molecule type" value="Genomic_DNA"/>
</dbReference>